<keyword evidence="3" id="KW-1185">Reference proteome</keyword>
<dbReference type="VEuPathDB" id="AmoebaDB:ACA1_184760"/>
<sequence length="255" mass="27822">MKAQHVRDGVVLLRGVVAPPQQQAVCARFLQAAHRTNLEFLPFAHLFTLRLPRNAASTTTATKTTSSTTEQVEREDEQKEEDDVEVEQEDAEASAGSELADLLAGLSDRLHQSLYGPGGLWASLPENGCSEDHQGRPRSYHRDAHWLLALSFGCEVRMGFHRHDDQDPVELTVPSGDAVLFNGALHSHAVLGIGEAESAPGWWAYPFARAVFLMRDARQTISARRRQQARRAAAVEGGKEAAALAAARLGAAEEL</sequence>
<dbReference type="SUPFAM" id="SSF51197">
    <property type="entry name" value="Clavaminate synthase-like"/>
    <property type="match status" value="1"/>
</dbReference>
<dbReference type="KEGG" id="acan:ACA1_184760"/>
<proteinExistence type="predicted"/>
<reference evidence="2 3" key="1">
    <citation type="journal article" date="2013" name="Genome Biol.">
        <title>Genome of Acanthamoeba castellanii highlights extensive lateral gene transfer and early evolution of tyrosine kinase signaling.</title>
        <authorList>
            <person name="Clarke M."/>
            <person name="Lohan A.J."/>
            <person name="Liu B."/>
            <person name="Lagkouvardos I."/>
            <person name="Roy S."/>
            <person name="Zafar N."/>
            <person name="Bertelli C."/>
            <person name="Schilde C."/>
            <person name="Kianianmomeni A."/>
            <person name="Burglin T.R."/>
            <person name="Frech C."/>
            <person name="Turcotte B."/>
            <person name="Kopec K.O."/>
            <person name="Synnott J.M."/>
            <person name="Choo C."/>
            <person name="Paponov I."/>
            <person name="Finkler A."/>
            <person name="Soon Heng Tan C."/>
            <person name="Hutchins A.P."/>
            <person name="Weinmeier T."/>
            <person name="Rattei T."/>
            <person name="Chu J.S."/>
            <person name="Gimenez G."/>
            <person name="Irimia M."/>
            <person name="Rigden D.J."/>
            <person name="Fitzpatrick D.A."/>
            <person name="Lorenzo-Morales J."/>
            <person name="Bateman A."/>
            <person name="Chiu C.H."/>
            <person name="Tang P."/>
            <person name="Hegemann P."/>
            <person name="Fromm H."/>
            <person name="Raoult D."/>
            <person name="Greub G."/>
            <person name="Miranda-Saavedra D."/>
            <person name="Chen N."/>
            <person name="Nash P."/>
            <person name="Ginger M.L."/>
            <person name="Horn M."/>
            <person name="Schaap P."/>
            <person name="Caler L."/>
            <person name="Loftus B."/>
        </authorList>
    </citation>
    <scope>NUCLEOTIDE SEQUENCE [LARGE SCALE GENOMIC DNA]</scope>
    <source>
        <strain evidence="2 3">Neff</strain>
    </source>
</reference>
<dbReference type="EMBL" id="KB007920">
    <property type="protein sequence ID" value="ELR20323.1"/>
    <property type="molecule type" value="Genomic_DNA"/>
</dbReference>
<feature type="compositionally biased region" description="Low complexity" evidence="1">
    <location>
        <begin position="56"/>
        <end position="70"/>
    </location>
</feature>
<evidence type="ECO:0000256" key="1">
    <source>
        <dbReference type="SAM" id="MobiDB-lite"/>
    </source>
</evidence>
<organism evidence="2 3">
    <name type="scientific">Acanthamoeba castellanii (strain ATCC 30010 / Neff)</name>
    <dbReference type="NCBI Taxonomy" id="1257118"/>
    <lineage>
        <taxon>Eukaryota</taxon>
        <taxon>Amoebozoa</taxon>
        <taxon>Discosea</taxon>
        <taxon>Longamoebia</taxon>
        <taxon>Centramoebida</taxon>
        <taxon>Acanthamoebidae</taxon>
        <taxon>Acanthamoeba</taxon>
    </lineage>
</organism>
<gene>
    <name evidence="2" type="ORF">ACA1_184760</name>
</gene>
<accession>L8H6E9</accession>
<evidence type="ECO:0000313" key="3">
    <source>
        <dbReference type="Proteomes" id="UP000011083"/>
    </source>
</evidence>
<name>L8H6E9_ACACF</name>
<feature type="region of interest" description="Disordered" evidence="1">
    <location>
        <begin position="56"/>
        <end position="94"/>
    </location>
</feature>
<feature type="compositionally biased region" description="Acidic residues" evidence="1">
    <location>
        <begin position="73"/>
        <end position="92"/>
    </location>
</feature>
<dbReference type="AlphaFoldDB" id="L8H6E9"/>
<dbReference type="RefSeq" id="XP_004342517.1">
    <property type="nucleotide sequence ID" value="XM_004342468.1"/>
</dbReference>
<evidence type="ECO:0000313" key="2">
    <source>
        <dbReference type="EMBL" id="ELR20323.1"/>
    </source>
</evidence>
<protein>
    <submittedName>
        <fullName evidence="2">Uncharacterized protein</fullName>
    </submittedName>
</protein>
<dbReference type="Proteomes" id="UP000011083">
    <property type="component" value="Unassembled WGS sequence"/>
</dbReference>
<dbReference type="GeneID" id="14921173"/>